<comment type="caution">
    <text evidence="2">The sequence shown here is derived from an EMBL/GenBank/DDBJ whole genome shotgun (WGS) entry which is preliminary data.</text>
</comment>
<protein>
    <recommendedName>
        <fullName evidence="4">Transmembrane protein</fullName>
    </recommendedName>
</protein>
<feature type="transmembrane region" description="Helical" evidence="1">
    <location>
        <begin position="44"/>
        <end position="67"/>
    </location>
</feature>
<gene>
    <name evidence="2" type="ORF">H9789_04230</name>
</gene>
<evidence type="ECO:0008006" key="4">
    <source>
        <dbReference type="Google" id="ProtNLM"/>
    </source>
</evidence>
<reference evidence="2" key="2">
    <citation type="submission" date="2021-04" db="EMBL/GenBank/DDBJ databases">
        <authorList>
            <person name="Gilroy R."/>
        </authorList>
    </citation>
    <scope>NUCLEOTIDE SEQUENCE</scope>
    <source>
        <strain evidence="2">G3-2149</strain>
    </source>
</reference>
<name>A0A9E2L512_9BACT</name>
<keyword evidence="1" id="KW-0812">Transmembrane</keyword>
<dbReference type="AlphaFoldDB" id="A0A9E2L512"/>
<reference evidence="2" key="1">
    <citation type="journal article" date="2021" name="PeerJ">
        <title>Extensive microbial diversity within the chicken gut microbiome revealed by metagenomics and culture.</title>
        <authorList>
            <person name="Gilroy R."/>
            <person name="Ravi A."/>
            <person name="Getino M."/>
            <person name="Pursley I."/>
            <person name="Horton D.L."/>
            <person name="Alikhan N.F."/>
            <person name="Baker D."/>
            <person name="Gharbi K."/>
            <person name="Hall N."/>
            <person name="Watson M."/>
            <person name="Adriaenssens E.M."/>
            <person name="Foster-Nyarko E."/>
            <person name="Jarju S."/>
            <person name="Secka A."/>
            <person name="Antonio M."/>
            <person name="Oren A."/>
            <person name="Chaudhuri R.R."/>
            <person name="La Ragione R."/>
            <person name="Hildebrand F."/>
            <person name="Pallen M.J."/>
        </authorList>
    </citation>
    <scope>NUCLEOTIDE SEQUENCE</scope>
    <source>
        <strain evidence="2">G3-2149</strain>
    </source>
</reference>
<dbReference type="EMBL" id="JAHLFU010000084">
    <property type="protein sequence ID" value="MBU3853017.1"/>
    <property type="molecule type" value="Genomic_DNA"/>
</dbReference>
<feature type="transmembrane region" description="Helical" evidence="1">
    <location>
        <begin position="12"/>
        <end position="38"/>
    </location>
</feature>
<accession>A0A9E2L512</accession>
<feature type="transmembrane region" description="Helical" evidence="1">
    <location>
        <begin position="88"/>
        <end position="110"/>
    </location>
</feature>
<evidence type="ECO:0000256" key="1">
    <source>
        <dbReference type="SAM" id="Phobius"/>
    </source>
</evidence>
<evidence type="ECO:0000313" key="3">
    <source>
        <dbReference type="Proteomes" id="UP000823865"/>
    </source>
</evidence>
<sequence>MDKMTLNLRVNFCSWLIVALAVVVVFETETCMPGVWIGTEMSEAFFFLLTATQLLTLCAIPVALKLLNWKSIRQQVTVPDQKGAQAYLRWNIVRCAILGGCLVLNLMVYYCTLEKANALCALILLFSYSFCWPSDAKRKAETDAIEME</sequence>
<keyword evidence="1" id="KW-1133">Transmembrane helix</keyword>
<proteinExistence type="predicted"/>
<keyword evidence="1" id="KW-0472">Membrane</keyword>
<organism evidence="2 3">
    <name type="scientific">Candidatus Paraprevotella stercoravium</name>
    <dbReference type="NCBI Taxonomy" id="2838725"/>
    <lineage>
        <taxon>Bacteria</taxon>
        <taxon>Pseudomonadati</taxon>
        <taxon>Bacteroidota</taxon>
        <taxon>Bacteroidia</taxon>
        <taxon>Bacteroidales</taxon>
        <taxon>Prevotellaceae</taxon>
        <taxon>Paraprevotella</taxon>
    </lineage>
</organism>
<dbReference type="Proteomes" id="UP000823865">
    <property type="component" value="Unassembled WGS sequence"/>
</dbReference>
<evidence type="ECO:0000313" key="2">
    <source>
        <dbReference type="EMBL" id="MBU3853017.1"/>
    </source>
</evidence>